<comment type="caution">
    <text evidence="2">The sequence shown here is derived from an EMBL/GenBank/DDBJ whole genome shotgun (WGS) entry which is preliminary data.</text>
</comment>
<protein>
    <submittedName>
        <fullName evidence="2">Uncharacterized protein</fullName>
    </submittedName>
</protein>
<feature type="compositionally biased region" description="Basic and acidic residues" evidence="1">
    <location>
        <begin position="63"/>
        <end position="75"/>
    </location>
</feature>
<name>A0A699SX26_TANCI</name>
<accession>A0A699SX26</accession>
<feature type="compositionally biased region" description="Polar residues" evidence="1">
    <location>
        <begin position="26"/>
        <end position="39"/>
    </location>
</feature>
<dbReference type="EMBL" id="BKCJ011189856">
    <property type="protein sequence ID" value="GFD01206.1"/>
    <property type="molecule type" value="Genomic_DNA"/>
</dbReference>
<gene>
    <name evidence="2" type="ORF">Tci_873175</name>
</gene>
<reference evidence="2" key="1">
    <citation type="journal article" date="2019" name="Sci. Rep.">
        <title>Draft genome of Tanacetum cinerariifolium, the natural source of mosquito coil.</title>
        <authorList>
            <person name="Yamashiro T."/>
            <person name="Shiraishi A."/>
            <person name="Satake H."/>
            <person name="Nakayama K."/>
        </authorList>
    </citation>
    <scope>NUCLEOTIDE SEQUENCE</scope>
</reference>
<proteinExistence type="predicted"/>
<organism evidence="2">
    <name type="scientific">Tanacetum cinerariifolium</name>
    <name type="common">Dalmatian daisy</name>
    <name type="synonym">Chrysanthemum cinerariifolium</name>
    <dbReference type="NCBI Taxonomy" id="118510"/>
    <lineage>
        <taxon>Eukaryota</taxon>
        <taxon>Viridiplantae</taxon>
        <taxon>Streptophyta</taxon>
        <taxon>Embryophyta</taxon>
        <taxon>Tracheophyta</taxon>
        <taxon>Spermatophyta</taxon>
        <taxon>Magnoliopsida</taxon>
        <taxon>eudicotyledons</taxon>
        <taxon>Gunneridae</taxon>
        <taxon>Pentapetalae</taxon>
        <taxon>asterids</taxon>
        <taxon>campanulids</taxon>
        <taxon>Asterales</taxon>
        <taxon>Asteraceae</taxon>
        <taxon>Asteroideae</taxon>
        <taxon>Anthemideae</taxon>
        <taxon>Anthemidinae</taxon>
        <taxon>Tanacetum</taxon>
    </lineage>
</organism>
<evidence type="ECO:0000313" key="2">
    <source>
        <dbReference type="EMBL" id="GFD01206.1"/>
    </source>
</evidence>
<evidence type="ECO:0000256" key="1">
    <source>
        <dbReference type="SAM" id="MobiDB-lite"/>
    </source>
</evidence>
<dbReference type="AlphaFoldDB" id="A0A699SX26"/>
<feature type="region of interest" description="Disordered" evidence="1">
    <location>
        <begin position="26"/>
        <end position="75"/>
    </location>
</feature>
<sequence>NGPTWLFDIDTLTQSMNYQPVVVRNQPNHNAGIQGNFDTGKNETEVHVSSSSSDKPKKHDAKAKREAKGKSHVDLSTRVKNLRDEFEIFFVNNTNRVTASKPALEDIIYSDDEKDVSAEVDFSNLKASITVSHIPTARVHKDHHVTQIISDLSLAPQTRSMARMVKEQG</sequence>
<feature type="non-terminal residue" evidence="2">
    <location>
        <position position="1"/>
    </location>
</feature>